<dbReference type="PANTHER" id="PTHR43884:SF20">
    <property type="entry name" value="ACYL-COA DEHYDROGENASE FADE28"/>
    <property type="match status" value="1"/>
</dbReference>
<proteinExistence type="inferred from homology"/>
<dbReference type="InterPro" id="IPR009075">
    <property type="entry name" value="AcylCo_DH/oxidase_C"/>
</dbReference>
<keyword evidence="4" id="KW-0274">FAD</keyword>
<evidence type="ECO:0000256" key="3">
    <source>
        <dbReference type="ARBA" id="ARBA00022630"/>
    </source>
</evidence>
<feature type="domain" description="Acyl-CoA dehydrogenase/oxidase C-terminal" evidence="6">
    <location>
        <begin position="177"/>
        <end position="313"/>
    </location>
</feature>
<gene>
    <name evidence="8" type="ORF">B0I33_101366</name>
</gene>
<dbReference type="InterPro" id="IPR037069">
    <property type="entry name" value="AcylCoA_DH/ox_N_sf"/>
</dbReference>
<evidence type="ECO:0000313" key="8">
    <source>
        <dbReference type="EMBL" id="PRX51213.1"/>
    </source>
</evidence>
<feature type="domain" description="Acyl-CoA dehydrogenase/oxidase N-terminal" evidence="7">
    <location>
        <begin position="7"/>
        <end position="84"/>
    </location>
</feature>
<dbReference type="Proteomes" id="UP000238362">
    <property type="component" value="Unassembled WGS sequence"/>
</dbReference>
<dbReference type="PANTHER" id="PTHR43884">
    <property type="entry name" value="ACYL-COA DEHYDROGENASE"/>
    <property type="match status" value="1"/>
</dbReference>
<comment type="caution">
    <text evidence="8">The sequence shown here is derived from an EMBL/GenBank/DDBJ whole genome shotgun (WGS) entry which is preliminary data.</text>
</comment>
<dbReference type="EMBL" id="PVNH01000001">
    <property type="protein sequence ID" value="PRX51213.1"/>
    <property type="molecule type" value="Genomic_DNA"/>
</dbReference>
<dbReference type="AlphaFoldDB" id="A0A2T0M389"/>
<dbReference type="InterPro" id="IPR036250">
    <property type="entry name" value="AcylCo_DH-like_C"/>
</dbReference>
<evidence type="ECO:0000256" key="2">
    <source>
        <dbReference type="ARBA" id="ARBA00009347"/>
    </source>
</evidence>
<dbReference type="RefSeq" id="WP_106176710.1">
    <property type="nucleotide sequence ID" value="NZ_PVNH01000001.1"/>
</dbReference>
<dbReference type="SUPFAM" id="SSF47203">
    <property type="entry name" value="Acyl-CoA dehydrogenase C-terminal domain-like"/>
    <property type="match status" value="1"/>
</dbReference>
<evidence type="ECO:0008006" key="10">
    <source>
        <dbReference type="Google" id="ProtNLM"/>
    </source>
</evidence>
<dbReference type="Gene3D" id="1.20.140.10">
    <property type="entry name" value="Butyryl-CoA Dehydrogenase, subunit A, domain 3"/>
    <property type="match status" value="1"/>
</dbReference>
<evidence type="ECO:0000256" key="5">
    <source>
        <dbReference type="ARBA" id="ARBA00023002"/>
    </source>
</evidence>
<comment type="cofactor">
    <cofactor evidence="1">
        <name>FAD</name>
        <dbReference type="ChEBI" id="CHEBI:57692"/>
    </cofactor>
</comment>
<keyword evidence="9" id="KW-1185">Reference proteome</keyword>
<sequence>MRFALSAEQRQFAESLTGLLSAADVATVARRWAGGEHEPGLKLWRRLAEVGVTALAVPEHRDGLGAGAVELVVAFERLGYHGVPGPWTDTAAALPALLDDELLAGVAAGETLASLRWDPHVPHALDADVADTRIAVDGTDLRVFTPGRSLSGVDGSRRLFEAVPGDVIASCPDPGRAFDQAALATAAQLLGAGRWLLDRSVDYARQRVQYGRTIGEFQAVKHLLADVATRLELAGPLVYGAAVALDAGGDVPRDVSAARVAAADAAYLAARTGLQVHGAIGYTAEHPLGLWLAKVRALTGTWGTQAFHRSRVLTALRAGSVR</sequence>
<accession>A0A2T0M389</accession>
<evidence type="ECO:0000313" key="9">
    <source>
        <dbReference type="Proteomes" id="UP000238362"/>
    </source>
</evidence>
<protein>
    <recommendedName>
        <fullName evidence="10">Alkylation response protein AidB-like acyl-CoA dehydrogenase</fullName>
    </recommendedName>
</protein>
<dbReference type="GO" id="GO:0050660">
    <property type="term" value="F:flavin adenine dinucleotide binding"/>
    <property type="evidence" value="ECO:0007669"/>
    <property type="project" value="InterPro"/>
</dbReference>
<evidence type="ECO:0000259" key="7">
    <source>
        <dbReference type="Pfam" id="PF02771"/>
    </source>
</evidence>
<dbReference type="InterPro" id="IPR009100">
    <property type="entry name" value="AcylCoA_DH/oxidase_NM_dom_sf"/>
</dbReference>
<dbReference type="Pfam" id="PF00441">
    <property type="entry name" value="Acyl-CoA_dh_1"/>
    <property type="match status" value="1"/>
</dbReference>
<reference evidence="8 9" key="1">
    <citation type="submission" date="2018-03" db="EMBL/GenBank/DDBJ databases">
        <title>Genomic Encyclopedia of Type Strains, Phase III (KMG-III): the genomes of soil and plant-associated and newly described type strains.</title>
        <authorList>
            <person name="Whitman W."/>
        </authorList>
    </citation>
    <scope>NUCLEOTIDE SEQUENCE [LARGE SCALE GENOMIC DNA]</scope>
    <source>
        <strain evidence="8 9">CGMCC 4.7125</strain>
    </source>
</reference>
<evidence type="ECO:0000256" key="4">
    <source>
        <dbReference type="ARBA" id="ARBA00022827"/>
    </source>
</evidence>
<dbReference type="OrthoDB" id="8677713at2"/>
<keyword evidence="3" id="KW-0285">Flavoprotein</keyword>
<name>A0A2T0M389_9PSEU</name>
<dbReference type="Pfam" id="PF02771">
    <property type="entry name" value="Acyl-CoA_dh_N"/>
    <property type="match status" value="1"/>
</dbReference>
<evidence type="ECO:0000256" key="1">
    <source>
        <dbReference type="ARBA" id="ARBA00001974"/>
    </source>
</evidence>
<dbReference type="InterPro" id="IPR013786">
    <property type="entry name" value="AcylCoA_DH/ox_N"/>
</dbReference>
<comment type="similarity">
    <text evidence="2">Belongs to the acyl-CoA dehydrogenase family.</text>
</comment>
<evidence type="ECO:0000259" key="6">
    <source>
        <dbReference type="Pfam" id="PF00441"/>
    </source>
</evidence>
<dbReference type="Gene3D" id="1.10.540.10">
    <property type="entry name" value="Acyl-CoA dehydrogenase/oxidase, N-terminal domain"/>
    <property type="match status" value="1"/>
</dbReference>
<dbReference type="SUPFAM" id="SSF56645">
    <property type="entry name" value="Acyl-CoA dehydrogenase NM domain-like"/>
    <property type="match status" value="1"/>
</dbReference>
<organism evidence="8 9">
    <name type="scientific">Prauserella shujinwangii</name>
    <dbReference type="NCBI Taxonomy" id="1453103"/>
    <lineage>
        <taxon>Bacteria</taxon>
        <taxon>Bacillati</taxon>
        <taxon>Actinomycetota</taxon>
        <taxon>Actinomycetes</taxon>
        <taxon>Pseudonocardiales</taxon>
        <taxon>Pseudonocardiaceae</taxon>
        <taxon>Prauserella</taxon>
    </lineage>
</organism>
<dbReference type="GO" id="GO:0003995">
    <property type="term" value="F:acyl-CoA dehydrogenase activity"/>
    <property type="evidence" value="ECO:0007669"/>
    <property type="project" value="TreeGrafter"/>
</dbReference>
<keyword evidence="5" id="KW-0560">Oxidoreductase</keyword>